<feature type="transmembrane region" description="Helical" evidence="1">
    <location>
        <begin position="264"/>
        <end position="284"/>
    </location>
</feature>
<accession>A0ABN9P9B1</accession>
<keyword evidence="3" id="KW-1185">Reference proteome</keyword>
<keyword evidence="1" id="KW-1133">Transmembrane helix</keyword>
<comment type="caution">
    <text evidence="2">The sequence shown here is derived from an EMBL/GenBank/DDBJ whole genome shotgun (WGS) entry which is preliminary data.</text>
</comment>
<protein>
    <recommendedName>
        <fullName evidence="4">Autophagy-related protein 9</fullName>
    </recommendedName>
</protein>
<evidence type="ECO:0000313" key="3">
    <source>
        <dbReference type="Proteomes" id="UP001189429"/>
    </source>
</evidence>
<evidence type="ECO:0008006" key="4">
    <source>
        <dbReference type="Google" id="ProtNLM"/>
    </source>
</evidence>
<keyword evidence="1" id="KW-0812">Transmembrane</keyword>
<feature type="transmembrane region" description="Helical" evidence="1">
    <location>
        <begin position="24"/>
        <end position="45"/>
    </location>
</feature>
<dbReference type="EMBL" id="CAUYUJ010000225">
    <property type="protein sequence ID" value="CAK0789340.1"/>
    <property type="molecule type" value="Genomic_DNA"/>
</dbReference>
<feature type="transmembrane region" description="Helical" evidence="1">
    <location>
        <begin position="229"/>
        <end position="252"/>
    </location>
</feature>
<reference evidence="2" key="1">
    <citation type="submission" date="2023-10" db="EMBL/GenBank/DDBJ databases">
        <authorList>
            <person name="Chen Y."/>
            <person name="Shah S."/>
            <person name="Dougan E. K."/>
            <person name="Thang M."/>
            <person name="Chan C."/>
        </authorList>
    </citation>
    <scope>NUCLEOTIDE SEQUENCE [LARGE SCALE GENOMIC DNA]</scope>
</reference>
<organism evidence="2 3">
    <name type="scientific">Prorocentrum cordatum</name>
    <dbReference type="NCBI Taxonomy" id="2364126"/>
    <lineage>
        <taxon>Eukaryota</taxon>
        <taxon>Sar</taxon>
        <taxon>Alveolata</taxon>
        <taxon>Dinophyceae</taxon>
        <taxon>Prorocentrales</taxon>
        <taxon>Prorocentraceae</taxon>
        <taxon>Prorocentrum</taxon>
    </lineage>
</organism>
<name>A0ABN9P9B1_9DINO</name>
<keyword evidence="1" id="KW-0472">Membrane</keyword>
<evidence type="ECO:0000256" key="1">
    <source>
        <dbReference type="SAM" id="Phobius"/>
    </source>
</evidence>
<feature type="transmembrane region" description="Helical" evidence="1">
    <location>
        <begin position="152"/>
        <end position="174"/>
    </location>
</feature>
<feature type="non-terminal residue" evidence="2">
    <location>
        <position position="386"/>
    </location>
</feature>
<gene>
    <name evidence="2" type="ORF">PCOR1329_LOCUS951</name>
</gene>
<proteinExistence type="predicted"/>
<sequence length="386" mass="42884">MATTGIDWLSVAASTKDPDRSHVFVQWAWCVAGAVVVAAVCYQMWSLLRLSWSSQCRSSNCQISRDQLSSASIIHASESGADSPKELWRRAPPGGAVWLRFLLVPLRSFLQPGHVDRLVRGQLATRAERMEVRKVAPEGVPTLANFLAWRRICIGALLAVGLVYYTMQCCILSSTKRHRLYFDALARRPEMQNYQAFVSSSAERFGFLQYTEQKLLTLLAGVLAEVLSGAAYVEIVVCAMELLPLLLLGMALVHWTSFARSRHYVLCAWFLAFLTPFFVSLFPMRLIVSFSETELQVDSYIHELAVALHLDKAQQLLLGGCGQVLNQKFDQRVEKVGKALHATCHSLSSFPLRLAVPCLDSLALCHVDLGEAADGCREAISQFDMG</sequence>
<dbReference type="Proteomes" id="UP001189429">
    <property type="component" value="Unassembled WGS sequence"/>
</dbReference>
<evidence type="ECO:0000313" key="2">
    <source>
        <dbReference type="EMBL" id="CAK0789340.1"/>
    </source>
</evidence>